<name>A0A2Z7CUZ0_9LAMI</name>
<gene>
    <name evidence="2" type="ORF">F511_33697</name>
</gene>
<feature type="compositionally biased region" description="Low complexity" evidence="1">
    <location>
        <begin position="8"/>
        <end position="27"/>
    </location>
</feature>
<evidence type="ECO:0000256" key="1">
    <source>
        <dbReference type="SAM" id="MobiDB-lite"/>
    </source>
</evidence>
<evidence type="ECO:0000313" key="3">
    <source>
        <dbReference type="Proteomes" id="UP000250235"/>
    </source>
</evidence>
<proteinExistence type="predicted"/>
<sequence>MVAEENKSAWADSNSEESSSGASSSSEARMKYNVSWRMTLKRYFFFKPEFTREDLVIALNEIVLEYKKLSKSFKEIKAEEESCATSAGLAGSSAMQAALTKLATENAELRSRSEEMLYENQRLADIINSWTKSSASLQKMQGAANPSGD</sequence>
<organism evidence="2 3">
    <name type="scientific">Dorcoceras hygrometricum</name>
    <dbReference type="NCBI Taxonomy" id="472368"/>
    <lineage>
        <taxon>Eukaryota</taxon>
        <taxon>Viridiplantae</taxon>
        <taxon>Streptophyta</taxon>
        <taxon>Embryophyta</taxon>
        <taxon>Tracheophyta</taxon>
        <taxon>Spermatophyta</taxon>
        <taxon>Magnoliopsida</taxon>
        <taxon>eudicotyledons</taxon>
        <taxon>Gunneridae</taxon>
        <taxon>Pentapetalae</taxon>
        <taxon>asterids</taxon>
        <taxon>lamiids</taxon>
        <taxon>Lamiales</taxon>
        <taxon>Gesneriaceae</taxon>
        <taxon>Didymocarpoideae</taxon>
        <taxon>Trichosporeae</taxon>
        <taxon>Loxocarpinae</taxon>
        <taxon>Dorcoceras</taxon>
    </lineage>
</organism>
<keyword evidence="3" id="KW-1185">Reference proteome</keyword>
<reference evidence="2 3" key="1">
    <citation type="journal article" date="2015" name="Proc. Natl. Acad. Sci. U.S.A.">
        <title>The resurrection genome of Boea hygrometrica: A blueprint for survival of dehydration.</title>
        <authorList>
            <person name="Xiao L."/>
            <person name="Yang G."/>
            <person name="Zhang L."/>
            <person name="Yang X."/>
            <person name="Zhao S."/>
            <person name="Ji Z."/>
            <person name="Zhou Q."/>
            <person name="Hu M."/>
            <person name="Wang Y."/>
            <person name="Chen M."/>
            <person name="Xu Y."/>
            <person name="Jin H."/>
            <person name="Xiao X."/>
            <person name="Hu G."/>
            <person name="Bao F."/>
            <person name="Hu Y."/>
            <person name="Wan P."/>
            <person name="Li L."/>
            <person name="Deng X."/>
            <person name="Kuang T."/>
            <person name="Xiang C."/>
            <person name="Zhu J.K."/>
            <person name="Oliver M.J."/>
            <person name="He Y."/>
        </authorList>
    </citation>
    <scope>NUCLEOTIDE SEQUENCE [LARGE SCALE GENOMIC DNA]</scope>
    <source>
        <strain evidence="3">cv. XS01</strain>
    </source>
</reference>
<accession>A0A2Z7CUZ0</accession>
<feature type="region of interest" description="Disordered" evidence="1">
    <location>
        <begin position="1"/>
        <end position="28"/>
    </location>
</feature>
<dbReference type="EMBL" id="KQ992379">
    <property type="protein sequence ID" value="KZV50558.1"/>
    <property type="molecule type" value="Genomic_DNA"/>
</dbReference>
<evidence type="ECO:0000313" key="2">
    <source>
        <dbReference type="EMBL" id="KZV50558.1"/>
    </source>
</evidence>
<dbReference type="Proteomes" id="UP000250235">
    <property type="component" value="Unassembled WGS sequence"/>
</dbReference>
<protein>
    <submittedName>
        <fullName evidence="2">Uncharacterized protein</fullName>
    </submittedName>
</protein>
<dbReference type="AlphaFoldDB" id="A0A2Z7CUZ0"/>